<accession>A0A4Y7TGG8</accession>
<evidence type="ECO:0000313" key="3">
    <source>
        <dbReference type="Proteomes" id="UP000298030"/>
    </source>
</evidence>
<proteinExistence type="predicted"/>
<evidence type="ECO:0000313" key="2">
    <source>
        <dbReference type="EMBL" id="TEB33270.1"/>
    </source>
</evidence>
<keyword evidence="3" id="KW-1185">Reference proteome</keyword>
<dbReference type="Proteomes" id="UP000298030">
    <property type="component" value="Unassembled WGS sequence"/>
</dbReference>
<reference evidence="2 3" key="1">
    <citation type="journal article" date="2019" name="Nat. Ecol. Evol.">
        <title>Megaphylogeny resolves global patterns of mushroom evolution.</title>
        <authorList>
            <person name="Varga T."/>
            <person name="Krizsan K."/>
            <person name="Foldi C."/>
            <person name="Dima B."/>
            <person name="Sanchez-Garcia M."/>
            <person name="Sanchez-Ramirez S."/>
            <person name="Szollosi G.J."/>
            <person name="Szarkandi J.G."/>
            <person name="Papp V."/>
            <person name="Albert L."/>
            <person name="Andreopoulos W."/>
            <person name="Angelini C."/>
            <person name="Antonin V."/>
            <person name="Barry K.W."/>
            <person name="Bougher N.L."/>
            <person name="Buchanan P."/>
            <person name="Buyck B."/>
            <person name="Bense V."/>
            <person name="Catcheside P."/>
            <person name="Chovatia M."/>
            <person name="Cooper J."/>
            <person name="Damon W."/>
            <person name="Desjardin D."/>
            <person name="Finy P."/>
            <person name="Geml J."/>
            <person name="Haridas S."/>
            <person name="Hughes K."/>
            <person name="Justo A."/>
            <person name="Karasinski D."/>
            <person name="Kautmanova I."/>
            <person name="Kiss B."/>
            <person name="Kocsube S."/>
            <person name="Kotiranta H."/>
            <person name="LaButti K.M."/>
            <person name="Lechner B.E."/>
            <person name="Liimatainen K."/>
            <person name="Lipzen A."/>
            <person name="Lukacs Z."/>
            <person name="Mihaltcheva S."/>
            <person name="Morgado L.N."/>
            <person name="Niskanen T."/>
            <person name="Noordeloos M.E."/>
            <person name="Ohm R.A."/>
            <person name="Ortiz-Santana B."/>
            <person name="Ovrebo C."/>
            <person name="Racz N."/>
            <person name="Riley R."/>
            <person name="Savchenko A."/>
            <person name="Shiryaev A."/>
            <person name="Soop K."/>
            <person name="Spirin V."/>
            <person name="Szebenyi C."/>
            <person name="Tomsovsky M."/>
            <person name="Tulloss R.E."/>
            <person name="Uehling J."/>
            <person name="Grigoriev I.V."/>
            <person name="Vagvolgyi C."/>
            <person name="Papp T."/>
            <person name="Martin F.M."/>
            <person name="Miettinen O."/>
            <person name="Hibbett D.S."/>
            <person name="Nagy L.G."/>
        </authorList>
    </citation>
    <scope>NUCLEOTIDE SEQUENCE [LARGE SCALE GENOMIC DNA]</scope>
    <source>
        <strain evidence="2 3">FP101781</strain>
    </source>
</reference>
<comment type="caution">
    <text evidence="2">The sequence shown here is derived from an EMBL/GenBank/DDBJ whole genome shotgun (WGS) entry which is preliminary data.</text>
</comment>
<dbReference type="EMBL" id="QPFP01000013">
    <property type="protein sequence ID" value="TEB33270.1"/>
    <property type="molecule type" value="Genomic_DNA"/>
</dbReference>
<gene>
    <name evidence="2" type="ORF">FA13DRAFT_197821</name>
</gene>
<protein>
    <submittedName>
        <fullName evidence="2">Uncharacterized protein</fullName>
    </submittedName>
</protein>
<evidence type="ECO:0000256" key="1">
    <source>
        <dbReference type="SAM" id="MobiDB-lite"/>
    </source>
</evidence>
<dbReference type="AlphaFoldDB" id="A0A4Y7TGG8"/>
<organism evidence="2 3">
    <name type="scientific">Coprinellus micaceus</name>
    <name type="common">Glistening ink-cap mushroom</name>
    <name type="synonym">Coprinus micaceus</name>
    <dbReference type="NCBI Taxonomy" id="71717"/>
    <lineage>
        <taxon>Eukaryota</taxon>
        <taxon>Fungi</taxon>
        <taxon>Dikarya</taxon>
        <taxon>Basidiomycota</taxon>
        <taxon>Agaricomycotina</taxon>
        <taxon>Agaricomycetes</taxon>
        <taxon>Agaricomycetidae</taxon>
        <taxon>Agaricales</taxon>
        <taxon>Agaricineae</taxon>
        <taxon>Psathyrellaceae</taxon>
        <taxon>Coprinellus</taxon>
    </lineage>
</organism>
<sequence length="161" mass="17874">MFAVLSARGRQCNGIYLMDDLCHYGRCKTIYWTGKGVIVSTGLAEIGALALRRAQKNEAPGSQFAPEVEGETRLHAGSAQRSHDASFLPSFTRTTMSYPSNTLRMTPTHVRFKPNNNPRDKDKSPKLNGLREVTDIAINNGEMQAEPVRRAPSLRNILTGW</sequence>
<name>A0A4Y7TGG8_COPMI</name>
<feature type="region of interest" description="Disordered" evidence="1">
    <location>
        <begin position="98"/>
        <end position="129"/>
    </location>
</feature>